<feature type="chain" id="PRO_5047305574" evidence="1">
    <location>
        <begin position="22"/>
        <end position="234"/>
    </location>
</feature>
<evidence type="ECO:0000259" key="2">
    <source>
        <dbReference type="Pfam" id="PF10988"/>
    </source>
</evidence>
<proteinExistence type="predicted"/>
<comment type="caution">
    <text evidence="3">The sequence shown here is derived from an EMBL/GenBank/DDBJ whole genome shotgun (WGS) entry which is preliminary data.</text>
</comment>
<gene>
    <name evidence="3" type="ORF">ACFSGX_13435</name>
</gene>
<reference evidence="4" key="1">
    <citation type="journal article" date="2019" name="Int. J. Syst. Evol. Microbiol.">
        <title>The Global Catalogue of Microorganisms (GCM) 10K type strain sequencing project: providing services to taxonomists for standard genome sequencing and annotation.</title>
        <authorList>
            <consortium name="The Broad Institute Genomics Platform"/>
            <consortium name="The Broad Institute Genome Sequencing Center for Infectious Disease"/>
            <person name="Wu L."/>
            <person name="Ma J."/>
        </authorList>
    </citation>
    <scope>NUCLEOTIDE SEQUENCE [LARGE SCALE GENOMIC DNA]</scope>
    <source>
        <strain evidence="4">CGMCC 1.12702</strain>
    </source>
</reference>
<feature type="domain" description="Putative auto-transporter adhesin head GIN" evidence="2">
    <location>
        <begin position="35"/>
        <end position="215"/>
    </location>
</feature>
<name>A0ABW4U0F7_9SPHN</name>
<keyword evidence="1" id="KW-0732">Signal</keyword>
<evidence type="ECO:0000313" key="3">
    <source>
        <dbReference type="EMBL" id="MFD1951771.1"/>
    </source>
</evidence>
<feature type="signal peptide" evidence="1">
    <location>
        <begin position="1"/>
        <end position="21"/>
    </location>
</feature>
<dbReference type="Pfam" id="PF10988">
    <property type="entry name" value="DUF2807"/>
    <property type="match status" value="1"/>
</dbReference>
<organism evidence="3 4">
    <name type="scientific">Sphingomonas arantia</name>
    <dbReference type="NCBI Taxonomy" id="1460676"/>
    <lineage>
        <taxon>Bacteria</taxon>
        <taxon>Pseudomonadati</taxon>
        <taxon>Pseudomonadota</taxon>
        <taxon>Alphaproteobacteria</taxon>
        <taxon>Sphingomonadales</taxon>
        <taxon>Sphingomonadaceae</taxon>
        <taxon>Sphingomonas</taxon>
    </lineage>
</organism>
<protein>
    <submittedName>
        <fullName evidence="3">Head GIN domain-containing protein</fullName>
    </submittedName>
</protein>
<keyword evidence="4" id="KW-1185">Reference proteome</keyword>
<evidence type="ECO:0000313" key="4">
    <source>
        <dbReference type="Proteomes" id="UP001597400"/>
    </source>
</evidence>
<accession>A0ABW4U0F7</accession>
<sequence length="234" mass="22968">MRRLAALLLVPVLLAASPSSAADALVTRRFPASGFAQIDLRGSDNVIVRVGPAFSVVATGPAVTLKTLTAEVRGGTLVLDHHGNSWSWRKTPPTTITVTMPALAGVSLSGSGDMTVGPFRAPRFSGALAGSGNLRLARIEAGQVALSIAGSGDLVAAGQAGAAKLSIAGSGNLDAGALAVRTLATSTAGSGDMIARAAGTASVSMAGSGGVTVHGPARCTVSKAGSGDVRCNAA</sequence>
<dbReference type="RefSeq" id="WP_380930639.1">
    <property type="nucleotide sequence ID" value="NZ_JBHUGS010000003.1"/>
</dbReference>
<evidence type="ECO:0000256" key="1">
    <source>
        <dbReference type="SAM" id="SignalP"/>
    </source>
</evidence>
<dbReference type="Proteomes" id="UP001597400">
    <property type="component" value="Unassembled WGS sequence"/>
</dbReference>
<dbReference type="Gene3D" id="2.160.20.120">
    <property type="match status" value="1"/>
</dbReference>
<dbReference type="InterPro" id="IPR021255">
    <property type="entry name" value="DUF2807"/>
</dbReference>
<dbReference type="EMBL" id="JBHUGS010000003">
    <property type="protein sequence ID" value="MFD1951771.1"/>
    <property type="molecule type" value="Genomic_DNA"/>
</dbReference>